<dbReference type="PROSITE" id="PS00903">
    <property type="entry name" value="CYT_DCMP_DEAMINASES_1"/>
    <property type="match status" value="1"/>
</dbReference>
<dbReference type="GO" id="GO:0002100">
    <property type="term" value="P:tRNA wobble adenosine to inosine editing"/>
    <property type="evidence" value="ECO:0007669"/>
    <property type="project" value="UniProtKB-UniRule"/>
</dbReference>
<dbReference type="InterPro" id="IPR028883">
    <property type="entry name" value="tRNA_aden_deaminase"/>
</dbReference>
<organism evidence="10 11">
    <name type="scientific">Pseudohongiella acticola</name>
    <dbReference type="NCBI Taxonomy" id="1524254"/>
    <lineage>
        <taxon>Bacteria</taxon>
        <taxon>Pseudomonadati</taxon>
        <taxon>Pseudomonadota</taxon>
        <taxon>Gammaproteobacteria</taxon>
        <taxon>Pseudomonadales</taxon>
        <taxon>Pseudohongiellaceae</taxon>
        <taxon>Pseudohongiella</taxon>
    </lineage>
</organism>
<evidence type="ECO:0000256" key="4">
    <source>
        <dbReference type="ARBA" id="ARBA00022723"/>
    </source>
</evidence>
<comment type="similarity">
    <text evidence="1">Belongs to the cytidine and deoxycytidylate deaminase family. ADAT2 subfamily.</text>
</comment>
<evidence type="ECO:0000259" key="9">
    <source>
        <dbReference type="PROSITE" id="PS51747"/>
    </source>
</evidence>
<reference evidence="11" key="1">
    <citation type="submission" date="2016-07" db="EMBL/GenBank/DDBJ databases">
        <authorList>
            <person name="Florea S."/>
            <person name="Webb J.S."/>
            <person name="Jaromczyk J."/>
            <person name="Schardl C.L."/>
        </authorList>
    </citation>
    <scope>NUCLEOTIDE SEQUENCE [LARGE SCALE GENOMIC DNA]</scope>
    <source>
        <strain evidence="11">KCTC 42131</strain>
    </source>
</reference>
<dbReference type="SUPFAM" id="SSF53927">
    <property type="entry name" value="Cytidine deaminase-like"/>
    <property type="match status" value="1"/>
</dbReference>
<feature type="binding site" evidence="8">
    <location>
        <position position="76"/>
    </location>
    <ligand>
        <name>Zn(2+)</name>
        <dbReference type="ChEBI" id="CHEBI:29105"/>
        <note>catalytic</note>
    </ligand>
</feature>
<evidence type="ECO:0000256" key="1">
    <source>
        <dbReference type="ARBA" id="ARBA00010669"/>
    </source>
</evidence>
<dbReference type="CDD" id="cd01285">
    <property type="entry name" value="nucleoside_deaminase"/>
    <property type="match status" value="1"/>
</dbReference>
<dbReference type="AlphaFoldDB" id="A0A1E8CN46"/>
<sequence length="159" mass="17073">MREALSLAARAGSHDEVPVGAVIVKNGQVVGQGYNQPVGRHDPSAHAEICALRDAGQTLENYRLPGCTLYVTIEPCTMCLGAIIHARIARLVFGAAEPRYGAVSSGQRLLENGVYNHELVVSSGILAEEAAVLMKQFFRQRRDRRADKASATDAGSQSQ</sequence>
<feature type="active site" description="Proton donor" evidence="8">
    <location>
        <position position="48"/>
    </location>
</feature>
<dbReference type="InterPro" id="IPR002125">
    <property type="entry name" value="CMP_dCMP_dom"/>
</dbReference>
<dbReference type="InterPro" id="IPR016193">
    <property type="entry name" value="Cytidine_deaminase-like"/>
</dbReference>
<evidence type="ECO:0000313" key="10">
    <source>
        <dbReference type="EMBL" id="OFE13891.1"/>
    </source>
</evidence>
<dbReference type="PANTHER" id="PTHR11079:SF202">
    <property type="entry name" value="TRNA-SPECIFIC ADENOSINE DEAMINASE"/>
    <property type="match status" value="1"/>
</dbReference>
<evidence type="ECO:0000256" key="3">
    <source>
        <dbReference type="ARBA" id="ARBA00022694"/>
    </source>
</evidence>
<evidence type="ECO:0000256" key="6">
    <source>
        <dbReference type="ARBA" id="ARBA00022833"/>
    </source>
</evidence>
<keyword evidence="4 8" id="KW-0479">Metal-binding</keyword>
<dbReference type="InterPro" id="IPR016192">
    <property type="entry name" value="APOBEC/CMP_deaminase_Zn-bd"/>
</dbReference>
<feature type="domain" description="CMP/dCMP-type deaminase" evidence="9">
    <location>
        <begin position="1"/>
        <end position="105"/>
    </location>
</feature>
<keyword evidence="3 8" id="KW-0819">tRNA processing</keyword>
<dbReference type="HAMAP" id="MF_00972">
    <property type="entry name" value="tRNA_aden_deaminase"/>
    <property type="match status" value="1"/>
</dbReference>
<comment type="subunit">
    <text evidence="2 8">Homodimer.</text>
</comment>
<dbReference type="EC" id="3.5.4.33" evidence="8"/>
<evidence type="ECO:0000313" key="11">
    <source>
        <dbReference type="Proteomes" id="UP000175669"/>
    </source>
</evidence>
<evidence type="ECO:0000256" key="7">
    <source>
        <dbReference type="ARBA" id="ARBA00048045"/>
    </source>
</evidence>
<proteinExistence type="inferred from homology"/>
<comment type="cofactor">
    <cofactor evidence="8">
        <name>Zn(2+)</name>
        <dbReference type="ChEBI" id="CHEBI:29105"/>
    </cofactor>
    <text evidence="8">Binds 1 zinc ion per subunit.</text>
</comment>
<comment type="catalytic activity">
    <reaction evidence="7 8">
        <text>adenosine(34) in tRNA + H2O + H(+) = inosine(34) in tRNA + NH4(+)</text>
        <dbReference type="Rhea" id="RHEA:43168"/>
        <dbReference type="Rhea" id="RHEA-COMP:10373"/>
        <dbReference type="Rhea" id="RHEA-COMP:10374"/>
        <dbReference type="ChEBI" id="CHEBI:15377"/>
        <dbReference type="ChEBI" id="CHEBI:15378"/>
        <dbReference type="ChEBI" id="CHEBI:28938"/>
        <dbReference type="ChEBI" id="CHEBI:74411"/>
        <dbReference type="ChEBI" id="CHEBI:82852"/>
        <dbReference type="EC" id="3.5.4.33"/>
    </reaction>
</comment>
<dbReference type="PANTHER" id="PTHR11079">
    <property type="entry name" value="CYTOSINE DEAMINASE FAMILY MEMBER"/>
    <property type="match status" value="1"/>
</dbReference>
<protein>
    <recommendedName>
        <fullName evidence="8">tRNA-specific adenosine deaminase</fullName>
        <ecNumber evidence="8">3.5.4.33</ecNumber>
    </recommendedName>
</protein>
<dbReference type="Pfam" id="PF00383">
    <property type="entry name" value="dCMP_cyt_deam_1"/>
    <property type="match status" value="1"/>
</dbReference>
<evidence type="ECO:0000256" key="2">
    <source>
        <dbReference type="ARBA" id="ARBA00011738"/>
    </source>
</evidence>
<dbReference type="Proteomes" id="UP000175669">
    <property type="component" value="Unassembled WGS sequence"/>
</dbReference>
<evidence type="ECO:0000256" key="8">
    <source>
        <dbReference type="HAMAP-Rule" id="MF_00972"/>
    </source>
</evidence>
<keyword evidence="6 8" id="KW-0862">Zinc</keyword>
<feature type="binding site" evidence="8">
    <location>
        <position position="79"/>
    </location>
    <ligand>
        <name>Zn(2+)</name>
        <dbReference type="ChEBI" id="CHEBI:29105"/>
        <note>catalytic</note>
    </ligand>
</feature>
<accession>A0A1E8CN46</accession>
<keyword evidence="5 8" id="KW-0378">Hydrolase</keyword>
<dbReference type="Gene3D" id="3.40.140.10">
    <property type="entry name" value="Cytidine Deaminase, domain 2"/>
    <property type="match status" value="1"/>
</dbReference>
<keyword evidence="11" id="KW-1185">Reference proteome</keyword>
<dbReference type="FunFam" id="3.40.140.10:FF:000005">
    <property type="entry name" value="tRNA-specific adenosine deaminase"/>
    <property type="match status" value="1"/>
</dbReference>
<comment type="function">
    <text evidence="8">Catalyzes the deamination of adenosine to inosine at the wobble position 34 of tRNA(Arg2).</text>
</comment>
<name>A0A1E8CN46_9GAMM</name>
<feature type="binding site" evidence="8">
    <location>
        <position position="46"/>
    </location>
    <ligand>
        <name>Zn(2+)</name>
        <dbReference type="ChEBI" id="CHEBI:29105"/>
        <note>catalytic</note>
    </ligand>
</feature>
<dbReference type="PROSITE" id="PS51747">
    <property type="entry name" value="CYT_DCMP_DEAMINASES_2"/>
    <property type="match status" value="1"/>
</dbReference>
<comment type="caution">
    <text evidence="10">The sequence shown here is derived from an EMBL/GenBank/DDBJ whole genome shotgun (WGS) entry which is preliminary data.</text>
</comment>
<gene>
    <name evidence="8" type="primary">tadA</name>
    <name evidence="10" type="ORF">PHACT_02855</name>
</gene>
<dbReference type="GO" id="GO:0008270">
    <property type="term" value="F:zinc ion binding"/>
    <property type="evidence" value="ECO:0007669"/>
    <property type="project" value="UniProtKB-UniRule"/>
</dbReference>
<dbReference type="STRING" id="1524254.PHACT_02855"/>
<dbReference type="EMBL" id="MASR01000001">
    <property type="protein sequence ID" value="OFE13891.1"/>
    <property type="molecule type" value="Genomic_DNA"/>
</dbReference>
<evidence type="ECO:0000256" key="5">
    <source>
        <dbReference type="ARBA" id="ARBA00022801"/>
    </source>
</evidence>
<dbReference type="NCBIfam" id="NF008113">
    <property type="entry name" value="PRK10860.1"/>
    <property type="match status" value="1"/>
</dbReference>
<dbReference type="GO" id="GO:0052717">
    <property type="term" value="F:tRNA-specific adenosine-34 deaminase activity"/>
    <property type="evidence" value="ECO:0007669"/>
    <property type="project" value="UniProtKB-UniRule"/>
</dbReference>